<accession>A0A9W4GXU3</accession>
<reference evidence="1" key="1">
    <citation type="submission" date="2021-06" db="EMBL/GenBank/DDBJ databases">
        <authorList>
            <person name="Arsene-Ploetze F."/>
        </authorList>
    </citation>
    <scope>NUCLEOTIDE SEQUENCE</scope>
    <source>
        <strain evidence="1">SBRY1</strain>
    </source>
</reference>
<gene>
    <name evidence="1" type="ORF">SBRY_100141</name>
</gene>
<keyword evidence="2" id="KW-1185">Reference proteome</keyword>
<dbReference type="EMBL" id="CAJVAX010000002">
    <property type="protein sequence ID" value="CAG7613259.1"/>
    <property type="molecule type" value="Genomic_DNA"/>
</dbReference>
<dbReference type="AlphaFoldDB" id="A0A9W4GXU3"/>
<evidence type="ECO:0000313" key="1">
    <source>
        <dbReference type="EMBL" id="CAG7613259.1"/>
    </source>
</evidence>
<dbReference type="Proteomes" id="UP001153328">
    <property type="component" value="Unassembled WGS sequence"/>
</dbReference>
<protein>
    <submittedName>
        <fullName evidence="1">Uncharacterized protein</fullName>
    </submittedName>
</protein>
<dbReference type="RefSeq" id="WP_205046421.1">
    <property type="nucleotide sequence ID" value="NZ_CAJVAX010000002.1"/>
</dbReference>
<sequence>MTDFDKLQMLPEEHAPLGQEGMQKCVITKIELTTTLFTLVQPSTAE</sequence>
<name>A0A9W4GXU3_9ACTN</name>
<evidence type="ECO:0000313" key="2">
    <source>
        <dbReference type="Proteomes" id="UP001153328"/>
    </source>
</evidence>
<organism evidence="1 2">
    <name type="scientific">Actinacidiphila bryophytorum</name>
    <dbReference type="NCBI Taxonomy" id="1436133"/>
    <lineage>
        <taxon>Bacteria</taxon>
        <taxon>Bacillati</taxon>
        <taxon>Actinomycetota</taxon>
        <taxon>Actinomycetes</taxon>
        <taxon>Kitasatosporales</taxon>
        <taxon>Streptomycetaceae</taxon>
        <taxon>Actinacidiphila</taxon>
    </lineage>
</organism>
<comment type="caution">
    <text evidence="1">The sequence shown here is derived from an EMBL/GenBank/DDBJ whole genome shotgun (WGS) entry which is preliminary data.</text>
</comment>
<proteinExistence type="predicted"/>